<keyword evidence="1" id="KW-0732">Signal</keyword>
<dbReference type="EMBL" id="KV417277">
    <property type="protein sequence ID" value="KZO97970.1"/>
    <property type="molecule type" value="Genomic_DNA"/>
</dbReference>
<proteinExistence type="predicted"/>
<feature type="chain" id="PRO_5007890821" description="Thioredoxin-like fold domain-containing protein" evidence="1">
    <location>
        <begin position="19"/>
        <end position="270"/>
    </location>
</feature>
<sequence length="270" mass="30545">MRLSLAVAGFTALSIANAAYFSEGWKPGQPPPTRGIRPGSKPTSVPLGDFMKPVTPAEAPPKKSIFELVADLQNMATDALTAPLRSGPVADLIHKTTGMNISYALEKAKEAKLHSRWDPRITAITDDTWEEIIEYEQLTPEEEENRVWLILITLPETNAITKFVEEQFNKAFNETMDNGNDLPNVKWATIDYFNVTVITTQWMVWKAPQILIANHRGKDLRFFQPTQIKLRELHDIMEEELWKSVPPWKSTWGPGGDKCVESFNETIVPR</sequence>
<keyword evidence="3" id="KW-1185">Reference proteome</keyword>
<gene>
    <name evidence="2" type="ORF">CALVIDRAFT_512512</name>
</gene>
<feature type="signal peptide" evidence="1">
    <location>
        <begin position="1"/>
        <end position="18"/>
    </location>
</feature>
<dbReference type="Proteomes" id="UP000076738">
    <property type="component" value="Unassembled WGS sequence"/>
</dbReference>
<evidence type="ECO:0000313" key="2">
    <source>
        <dbReference type="EMBL" id="KZO97970.1"/>
    </source>
</evidence>
<organism evidence="2 3">
    <name type="scientific">Calocera viscosa (strain TUFC12733)</name>
    <dbReference type="NCBI Taxonomy" id="1330018"/>
    <lineage>
        <taxon>Eukaryota</taxon>
        <taxon>Fungi</taxon>
        <taxon>Dikarya</taxon>
        <taxon>Basidiomycota</taxon>
        <taxon>Agaricomycotina</taxon>
        <taxon>Dacrymycetes</taxon>
        <taxon>Dacrymycetales</taxon>
        <taxon>Dacrymycetaceae</taxon>
        <taxon>Calocera</taxon>
    </lineage>
</organism>
<protein>
    <recommendedName>
        <fullName evidence="4">Thioredoxin-like fold domain-containing protein</fullName>
    </recommendedName>
</protein>
<dbReference type="OrthoDB" id="2502001at2759"/>
<name>A0A167NQZ2_CALVF</name>
<evidence type="ECO:0000256" key="1">
    <source>
        <dbReference type="SAM" id="SignalP"/>
    </source>
</evidence>
<accession>A0A167NQZ2</accession>
<dbReference type="AlphaFoldDB" id="A0A167NQZ2"/>
<evidence type="ECO:0008006" key="4">
    <source>
        <dbReference type="Google" id="ProtNLM"/>
    </source>
</evidence>
<reference evidence="2 3" key="1">
    <citation type="journal article" date="2016" name="Mol. Biol. Evol.">
        <title>Comparative Genomics of Early-Diverging Mushroom-Forming Fungi Provides Insights into the Origins of Lignocellulose Decay Capabilities.</title>
        <authorList>
            <person name="Nagy L.G."/>
            <person name="Riley R."/>
            <person name="Tritt A."/>
            <person name="Adam C."/>
            <person name="Daum C."/>
            <person name="Floudas D."/>
            <person name="Sun H."/>
            <person name="Yadav J.S."/>
            <person name="Pangilinan J."/>
            <person name="Larsson K.H."/>
            <person name="Matsuura K."/>
            <person name="Barry K."/>
            <person name="Labutti K."/>
            <person name="Kuo R."/>
            <person name="Ohm R.A."/>
            <person name="Bhattacharya S.S."/>
            <person name="Shirouzu T."/>
            <person name="Yoshinaga Y."/>
            <person name="Martin F.M."/>
            <person name="Grigoriev I.V."/>
            <person name="Hibbett D.S."/>
        </authorList>
    </citation>
    <scope>NUCLEOTIDE SEQUENCE [LARGE SCALE GENOMIC DNA]</scope>
    <source>
        <strain evidence="2 3">TUFC12733</strain>
    </source>
</reference>
<evidence type="ECO:0000313" key="3">
    <source>
        <dbReference type="Proteomes" id="UP000076738"/>
    </source>
</evidence>